<dbReference type="Proteomes" id="UP000315700">
    <property type="component" value="Chromosome"/>
</dbReference>
<sequence length="907" mass="101288">MKTVTQALANFIGKLKEGMPATRSYPAIPAHNAPELLDLWSPAMETQVNVIAAKGKPVGDAKGVYEDDAGNQFWNIRIPKNANTDKPFYDDKEMRWPPEVFAQGIGCTGWDWEAKVSRWVGFDFDAITGHAKGVGVDNVELERVKTEAQALDYVEVRKSTGGAGLHIYVRLDAIKTSNHTEHAALARCILGMMSSKTGFDFAKSIDACGGNMWIWHRKSTTENGGLTLIKSASRTLSVADLPMNWKDHVEVVRRKRAKVKVEGVDDESSFDKLASSQYGVTLDDEHRRILDALRNTNYACEWVSDHNCARIHTGGLAEIHDDLKLKGVFRTNSQGKDPGTPNGFMFPLPDGAWAVYRFSFGVNEAETWEQDGEGWTTCRLNVDTDLKTAARLNGGRLDGDQNGYAFATAEGALTALKLLGGDAPVPARMMGRKATLRVDKSQHITMDVTSDPSDKQDGYAAELQDWTKHRSKWCFTTTVKPKVETQVQLGTLDNVARLVKTPKKEDAGWLIRNAKGGWEFTARENAKAALVRSGVKKTEMDWVLGEIVTNAWTLVNLPFQPEYPGNRQINLDAPQFRFPPTDDEHAQHPTWDLMLDHCFEDLNTALPHHPWARANNVLRGRDYGLLWIACLLREPFQPLPYLFLFSKDENTGKSSLHESISLLVTAGVIGADKAFKPNTDFNGELANAILPYIEETDLSKAGTTARNRLKAWVTGLTVSIRKMRTDAYDQPNTLHFIQTANDRKACPVDFGDTRITMMEVRPLEHEIPRTEFRRRLEAEAPAFMQTVLGLTLPSPDGRLRIPAIETESKSAAQQSTRPAVLKFVDACCEKDPSYRVSCKEFGKAFREWCDPDVADEKWTTQIYDDLESEKITKGGRGKMELLGIRLKTVETRKESEPSQPISRSVSV</sequence>
<dbReference type="KEGG" id="ccos:Pan44_23070"/>
<dbReference type="RefSeq" id="WP_145030152.1">
    <property type="nucleotide sequence ID" value="NZ_CP036271.1"/>
</dbReference>
<evidence type="ECO:0000313" key="3">
    <source>
        <dbReference type="Proteomes" id="UP000315700"/>
    </source>
</evidence>
<keyword evidence="3" id="KW-1185">Reference proteome</keyword>
<dbReference type="OrthoDB" id="251084at2"/>
<dbReference type="InParanoid" id="A0A517SDT0"/>
<dbReference type="AlphaFoldDB" id="A0A517SDT0"/>
<dbReference type="Pfam" id="PF19263">
    <property type="entry name" value="DUF5906"/>
    <property type="match status" value="1"/>
</dbReference>
<gene>
    <name evidence="2" type="ORF">Pan44_23070</name>
</gene>
<dbReference type="InterPro" id="IPR045455">
    <property type="entry name" value="NrS-1_pol-like_helicase"/>
</dbReference>
<evidence type="ECO:0000313" key="2">
    <source>
        <dbReference type="EMBL" id="QDT54279.1"/>
    </source>
</evidence>
<dbReference type="EMBL" id="CP036271">
    <property type="protein sequence ID" value="QDT54279.1"/>
    <property type="molecule type" value="Genomic_DNA"/>
</dbReference>
<proteinExistence type="predicted"/>
<protein>
    <recommendedName>
        <fullName evidence="1">NrS-1 polymerase-like helicase domain-containing protein</fullName>
    </recommendedName>
</protein>
<reference evidence="2 3" key="1">
    <citation type="submission" date="2019-02" db="EMBL/GenBank/DDBJ databases">
        <title>Deep-cultivation of Planctomycetes and their phenomic and genomic characterization uncovers novel biology.</title>
        <authorList>
            <person name="Wiegand S."/>
            <person name="Jogler M."/>
            <person name="Boedeker C."/>
            <person name="Pinto D."/>
            <person name="Vollmers J."/>
            <person name="Rivas-Marin E."/>
            <person name="Kohn T."/>
            <person name="Peeters S.H."/>
            <person name="Heuer A."/>
            <person name="Rast P."/>
            <person name="Oberbeckmann S."/>
            <person name="Bunk B."/>
            <person name="Jeske O."/>
            <person name="Meyerdierks A."/>
            <person name="Storesund J.E."/>
            <person name="Kallscheuer N."/>
            <person name="Luecker S."/>
            <person name="Lage O.M."/>
            <person name="Pohl T."/>
            <person name="Merkel B.J."/>
            <person name="Hornburger P."/>
            <person name="Mueller R.-W."/>
            <person name="Bruemmer F."/>
            <person name="Labrenz M."/>
            <person name="Spormann A.M."/>
            <person name="Op den Camp H."/>
            <person name="Overmann J."/>
            <person name="Amann R."/>
            <person name="Jetten M.S.M."/>
            <person name="Mascher T."/>
            <person name="Medema M.H."/>
            <person name="Devos D.P."/>
            <person name="Kaster A.-K."/>
            <person name="Ovreas L."/>
            <person name="Rohde M."/>
            <person name="Galperin M.Y."/>
            <person name="Jogler C."/>
        </authorList>
    </citation>
    <scope>NUCLEOTIDE SEQUENCE [LARGE SCALE GENOMIC DNA]</scope>
    <source>
        <strain evidence="2 3">Pan44</strain>
    </source>
</reference>
<name>A0A517SDT0_9PLAN</name>
<organism evidence="2 3">
    <name type="scientific">Caulifigura coniformis</name>
    <dbReference type="NCBI Taxonomy" id="2527983"/>
    <lineage>
        <taxon>Bacteria</taxon>
        <taxon>Pseudomonadati</taxon>
        <taxon>Planctomycetota</taxon>
        <taxon>Planctomycetia</taxon>
        <taxon>Planctomycetales</taxon>
        <taxon>Planctomycetaceae</taxon>
        <taxon>Caulifigura</taxon>
    </lineage>
</organism>
<accession>A0A517SDT0</accession>
<evidence type="ECO:0000259" key="1">
    <source>
        <dbReference type="Pfam" id="PF19263"/>
    </source>
</evidence>
<feature type="domain" description="NrS-1 polymerase-like helicase" evidence="1">
    <location>
        <begin position="644"/>
        <end position="749"/>
    </location>
</feature>